<organism evidence="6 7">
    <name type="scientific">Bodo saltans</name>
    <name type="common">Flagellated protozoan</name>
    <dbReference type="NCBI Taxonomy" id="75058"/>
    <lineage>
        <taxon>Eukaryota</taxon>
        <taxon>Discoba</taxon>
        <taxon>Euglenozoa</taxon>
        <taxon>Kinetoplastea</taxon>
        <taxon>Metakinetoplastina</taxon>
        <taxon>Eubodonida</taxon>
        <taxon>Bodonidae</taxon>
        <taxon>Bodo</taxon>
    </lineage>
</organism>
<dbReference type="Pfam" id="PF00406">
    <property type="entry name" value="ADK"/>
    <property type="match status" value="1"/>
</dbReference>
<dbReference type="SUPFAM" id="SSF52540">
    <property type="entry name" value="P-loop containing nucleoside triphosphate hydrolases"/>
    <property type="match status" value="1"/>
</dbReference>
<name>A0A0S4IL79_BODSA</name>
<dbReference type="AlphaFoldDB" id="A0A0S4IL79"/>
<dbReference type="NCBIfam" id="TIGR01351">
    <property type="entry name" value="adk"/>
    <property type="match status" value="1"/>
</dbReference>
<keyword evidence="3 4" id="KW-0418">Kinase</keyword>
<gene>
    <name evidence="6" type="ORF">BSAL_03405</name>
</gene>
<evidence type="ECO:0000256" key="3">
    <source>
        <dbReference type="ARBA" id="ARBA00022777"/>
    </source>
</evidence>
<dbReference type="VEuPathDB" id="TriTrypDB:BSAL_03405"/>
<proteinExistence type="inferred from homology"/>
<dbReference type="GO" id="GO:0005524">
    <property type="term" value="F:ATP binding"/>
    <property type="evidence" value="ECO:0007669"/>
    <property type="project" value="InterPro"/>
</dbReference>
<dbReference type="OMA" id="VYHEQTA"/>
<dbReference type="InterPro" id="IPR006259">
    <property type="entry name" value="Adenyl_kin_sub"/>
</dbReference>
<reference evidence="7" key="1">
    <citation type="submission" date="2015-09" db="EMBL/GenBank/DDBJ databases">
        <authorList>
            <consortium name="Pathogen Informatics"/>
        </authorList>
    </citation>
    <scope>NUCLEOTIDE SEQUENCE [LARGE SCALE GENOMIC DNA]</scope>
    <source>
        <strain evidence="7">Lake Konstanz</strain>
    </source>
</reference>
<dbReference type="PANTHER" id="PTHR23359">
    <property type="entry name" value="NUCLEOTIDE KINASE"/>
    <property type="match status" value="1"/>
</dbReference>
<dbReference type="InterPro" id="IPR027417">
    <property type="entry name" value="P-loop_NTPase"/>
</dbReference>
<dbReference type="InterPro" id="IPR007862">
    <property type="entry name" value="Adenylate_kinase_lid-dom"/>
</dbReference>
<evidence type="ECO:0000256" key="1">
    <source>
        <dbReference type="ARBA" id="ARBA00022679"/>
    </source>
</evidence>
<dbReference type="Pfam" id="PF05191">
    <property type="entry name" value="ADK_lid"/>
    <property type="match status" value="1"/>
</dbReference>
<dbReference type="OrthoDB" id="439792at2759"/>
<dbReference type="Gene3D" id="3.40.50.300">
    <property type="entry name" value="P-loop containing nucleotide triphosphate hydrolases"/>
    <property type="match status" value="1"/>
</dbReference>
<protein>
    <submittedName>
        <fullName evidence="6">Adenylate kinase, putative</fullName>
    </submittedName>
</protein>
<evidence type="ECO:0000259" key="5">
    <source>
        <dbReference type="Pfam" id="PF05191"/>
    </source>
</evidence>
<keyword evidence="2" id="KW-0547">Nucleotide-binding</keyword>
<evidence type="ECO:0000313" key="7">
    <source>
        <dbReference type="Proteomes" id="UP000051952"/>
    </source>
</evidence>
<dbReference type="PRINTS" id="PR00094">
    <property type="entry name" value="ADENYLTKNASE"/>
</dbReference>
<keyword evidence="1 4" id="KW-0808">Transferase</keyword>
<accession>A0A0S4IL79</accession>
<evidence type="ECO:0000256" key="4">
    <source>
        <dbReference type="RuleBase" id="RU003330"/>
    </source>
</evidence>
<sequence>MKIQEYPRGPTPFPCVRGMEFLSNEICHLSTGDMLREAVANKTENGLRAKAAMDSGALVTDDIVFGIVKDAMKAPECSKGYIIDGLPRTLEQARRMEETGIKSDKVVSFDVPDEVIIERTSGRWIHRASGRTYHSTFAPPKTHAVDDLTGEPLMQRPDDRKEVVVKRLELYHREVNPIKDFYRSMGIFSSIDGNRPMQAVRETLASILDPVFLSLGGKLKQ</sequence>
<comment type="similarity">
    <text evidence="4">Belongs to the adenylate kinase family.</text>
</comment>
<dbReference type="HAMAP" id="MF_00235">
    <property type="entry name" value="Adenylate_kinase_Adk"/>
    <property type="match status" value="1"/>
</dbReference>
<dbReference type="GO" id="GO:0004017">
    <property type="term" value="F:AMP kinase activity"/>
    <property type="evidence" value="ECO:0007669"/>
    <property type="project" value="InterPro"/>
</dbReference>
<dbReference type="CDD" id="cd01428">
    <property type="entry name" value="ADK"/>
    <property type="match status" value="1"/>
</dbReference>
<feature type="domain" description="Adenylate kinase active site lid" evidence="5">
    <location>
        <begin position="123"/>
        <end position="158"/>
    </location>
</feature>
<keyword evidence="7" id="KW-1185">Reference proteome</keyword>
<evidence type="ECO:0000256" key="2">
    <source>
        <dbReference type="ARBA" id="ARBA00022741"/>
    </source>
</evidence>
<evidence type="ECO:0000313" key="6">
    <source>
        <dbReference type="EMBL" id="CUE70249.1"/>
    </source>
</evidence>
<dbReference type="Proteomes" id="UP000051952">
    <property type="component" value="Unassembled WGS sequence"/>
</dbReference>
<dbReference type="InterPro" id="IPR000850">
    <property type="entry name" value="Adenylat/UMP-CMP_kin"/>
</dbReference>
<dbReference type="FunFam" id="3.40.50.300:FF:000106">
    <property type="entry name" value="Adenylate kinase mitochondrial"/>
    <property type="match status" value="1"/>
</dbReference>
<dbReference type="EMBL" id="CYKH01000081">
    <property type="protein sequence ID" value="CUE70249.1"/>
    <property type="molecule type" value="Genomic_DNA"/>
</dbReference>